<sequence length="50" mass="5457">IQKAALSLSSDLCQATFGLGKLKRKTNSIPWTINNRLRVRVVGACDTKIA</sequence>
<dbReference type="EMBL" id="CAKXAJ010022495">
    <property type="protein sequence ID" value="CAH2227124.1"/>
    <property type="molecule type" value="Genomic_DNA"/>
</dbReference>
<evidence type="ECO:0000313" key="1">
    <source>
        <dbReference type="EMBL" id="CAH2227124.1"/>
    </source>
</evidence>
<reference evidence="1" key="1">
    <citation type="submission" date="2022-03" db="EMBL/GenBank/DDBJ databases">
        <authorList>
            <person name="Lindestad O."/>
        </authorList>
    </citation>
    <scope>NUCLEOTIDE SEQUENCE</scope>
</reference>
<protein>
    <submittedName>
        <fullName evidence="1">Jg1261 protein</fullName>
    </submittedName>
</protein>
<evidence type="ECO:0000313" key="2">
    <source>
        <dbReference type="Proteomes" id="UP000838756"/>
    </source>
</evidence>
<keyword evidence="2" id="KW-1185">Reference proteome</keyword>
<comment type="caution">
    <text evidence="1">The sequence shown here is derived from an EMBL/GenBank/DDBJ whole genome shotgun (WGS) entry which is preliminary data.</text>
</comment>
<gene>
    <name evidence="1" type="primary">jg1261</name>
    <name evidence="1" type="ORF">PAEG_LOCUS7658</name>
</gene>
<proteinExistence type="predicted"/>
<name>A0A8S4R1P8_9NEOP</name>
<organism evidence="1 2">
    <name type="scientific">Pararge aegeria aegeria</name>
    <dbReference type="NCBI Taxonomy" id="348720"/>
    <lineage>
        <taxon>Eukaryota</taxon>
        <taxon>Metazoa</taxon>
        <taxon>Ecdysozoa</taxon>
        <taxon>Arthropoda</taxon>
        <taxon>Hexapoda</taxon>
        <taxon>Insecta</taxon>
        <taxon>Pterygota</taxon>
        <taxon>Neoptera</taxon>
        <taxon>Endopterygota</taxon>
        <taxon>Lepidoptera</taxon>
        <taxon>Glossata</taxon>
        <taxon>Ditrysia</taxon>
        <taxon>Papilionoidea</taxon>
        <taxon>Nymphalidae</taxon>
        <taxon>Satyrinae</taxon>
        <taxon>Satyrini</taxon>
        <taxon>Parargina</taxon>
        <taxon>Pararge</taxon>
    </lineage>
</organism>
<feature type="non-terminal residue" evidence="1">
    <location>
        <position position="1"/>
    </location>
</feature>
<dbReference type="Proteomes" id="UP000838756">
    <property type="component" value="Unassembled WGS sequence"/>
</dbReference>
<dbReference type="AlphaFoldDB" id="A0A8S4R1P8"/>
<accession>A0A8S4R1P8</accession>